<dbReference type="AlphaFoldDB" id="A0A9W8CQ77"/>
<proteinExistence type="predicted"/>
<evidence type="ECO:0000313" key="1">
    <source>
        <dbReference type="EMBL" id="KAJ1719562.1"/>
    </source>
</evidence>
<sequence>MSDVDALRRDTLDPITKLAGSESWVSEQLVRALAARYPVALATTAPALLWMLLLNGGDGTASLVVAHTGMRLDMLEGRFARGLVARRPELSLLEWLSGNGFPFGSTHSACVDTAQLIGWVVASHIEPLRFLAQKGVLLPVRTLVEYAVGHAAPEVVGLLVEHSADHASPLAWSDVLVMACTDGTTRLDVFRFIVRRTEPGLVWSFAASCLAAHAVTDGCAFDKFSTLRDMPRAAEWIVKPIHGRTPIERLCDRLTFENLAHLSPFIREYIELGVPAANMPRVLSGLCK</sequence>
<dbReference type="Proteomes" id="UP001143981">
    <property type="component" value="Unassembled WGS sequence"/>
</dbReference>
<comment type="caution">
    <text evidence="1">The sequence shown here is derived from an EMBL/GenBank/DDBJ whole genome shotgun (WGS) entry which is preliminary data.</text>
</comment>
<keyword evidence="2" id="KW-1185">Reference proteome</keyword>
<protein>
    <submittedName>
        <fullName evidence="1">Uncharacterized protein</fullName>
    </submittedName>
</protein>
<organism evidence="1 2">
    <name type="scientific">Coemansia biformis</name>
    <dbReference type="NCBI Taxonomy" id="1286918"/>
    <lineage>
        <taxon>Eukaryota</taxon>
        <taxon>Fungi</taxon>
        <taxon>Fungi incertae sedis</taxon>
        <taxon>Zoopagomycota</taxon>
        <taxon>Kickxellomycotina</taxon>
        <taxon>Kickxellomycetes</taxon>
        <taxon>Kickxellales</taxon>
        <taxon>Kickxellaceae</taxon>
        <taxon>Coemansia</taxon>
    </lineage>
</organism>
<dbReference type="EMBL" id="JANBOI010002862">
    <property type="protein sequence ID" value="KAJ1719562.1"/>
    <property type="molecule type" value="Genomic_DNA"/>
</dbReference>
<evidence type="ECO:0000313" key="2">
    <source>
        <dbReference type="Proteomes" id="UP001143981"/>
    </source>
</evidence>
<reference evidence="1" key="1">
    <citation type="submission" date="2022-07" db="EMBL/GenBank/DDBJ databases">
        <title>Phylogenomic reconstructions and comparative analyses of Kickxellomycotina fungi.</title>
        <authorList>
            <person name="Reynolds N.K."/>
            <person name="Stajich J.E."/>
            <person name="Barry K."/>
            <person name="Grigoriev I.V."/>
            <person name="Crous P."/>
            <person name="Smith M.E."/>
        </authorList>
    </citation>
    <scope>NUCLEOTIDE SEQUENCE</scope>
    <source>
        <strain evidence="1">BCRC 34381</strain>
    </source>
</reference>
<accession>A0A9W8CQ77</accession>
<dbReference type="OrthoDB" id="5511526at2759"/>
<gene>
    <name evidence="1" type="ORF">LPJ61_006287</name>
</gene>
<name>A0A9W8CQ77_9FUNG</name>